<dbReference type="EMBL" id="BKCJ010008293">
    <property type="protein sequence ID" value="GEU81496.1"/>
    <property type="molecule type" value="Genomic_DNA"/>
</dbReference>
<accession>A0A6L2N5K6</accession>
<feature type="compositionally biased region" description="Basic and acidic residues" evidence="1">
    <location>
        <begin position="276"/>
        <end position="298"/>
    </location>
</feature>
<dbReference type="AlphaFoldDB" id="A0A6L2N5K6"/>
<feature type="compositionally biased region" description="Basic and acidic residues" evidence="1">
    <location>
        <begin position="26"/>
        <end position="46"/>
    </location>
</feature>
<sequence length="307" mass="34637">MHTTKEKVDTSKALYASLVDTETSETESKEQDTNSRSGNDEHADNVDIRPIYDEEPMVEKCIFNANHDACVTKFLNEFNSCAKVPSNKTININKLVEQTSVAKIPERQILKGHSSELEIHDHSNELSNSKLVPKVFPPADKTASSQQELGLLFNPMYEEHFNAGNPSVSKSSALFDNLQQHDTQPTVNIHPTSEPINPPITVNAEENILILAESDSLPHANAQTTKTYYKHHGSSIKKAQVLKTKTSTYSDIKDNSSETKLRGRLLESFQENVKYEHVKEKQEKDKIRSKPDKNEKRGEAKKRLKQL</sequence>
<name>A0A6L2N5K6_TANCI</name>
<gene>
    <name evidence="2" type="ORF">Tci_053474</name>
</gene>
<comment type="caution">
    <text evidence="2">The sequence shown here is derived from an EMBL/GenBank/DDBJ whole genome shotgun (WGS) entry which is preliminary data.</text>
</comment>
<feature type="region of interest" description="Disordered" evidence="1">
    <location>
        <begin position="1"/>
        <end position="46"/>
    </location>
</feature>
<feature type="region of interest" description="Disordered" evidence="1">
    <location>
        <begin position="276"/>
        <end position="307"/>
    </location>
</feature>
<evidence type="ECO:0000313" key="2">
    <source>
        <dbReference type="EMBL" id="GEU81496.1"/>
    </source>
</evidence>
<proteinExistence type="predicted"/>
<feature type="compositionally biased region" description="Basic and acidic residues" evidence="1">
    <location>
        <begin position="1"/>
        <end position="10"/>
    </location>
</feature>
<organism evidence="2">
    <name type="scientific">Tanacetum cinerariifolium</name>
    <name type="common">Dalmatian daisy</name>
    <name type="synonym">Chrysanthemum cinerariifolium</name>
    <dbReference type="NCBI Taxonomy" id="118510"/>
    <lineage>
        <taxon>Eukaryota</taxon>
        <taxon>Viridiplantae</taxon>
        <taxon>Streptophyta</taxon>
        <taxon>Embryophyta</taxon>
        <taxon>Tracheophyta</taxon>
        <taxon>Spermatophyta</taxon>
        <taxon>Magnoliopsida</taxon>
        <taxon>eudicotyledons</taxon>
        <taxon>Gunneridae</taxon>
        <taxon>Pentapetalae</taxon>
        <taxon>asterids</taxon>
        <taxon>campanulids</taxon>
        <taxon>Asterales</taxon>
        <taxon>Asteraceae</taxon>
        <taxon>Asteroideae</taxon>
        <taxon>Anthemideae</taxon>
        <taxon>Anthemidinae</taxon>
        <taxon>Tanacetum</taxon>
    </lineage>
</organism>
<reference evidence="2" key="1">
    <citation type="journal article" date="2019" name="Sci. Rep.">
        <title>Draft genome of Tanacetum cinerariifolium, the natural source of mosquito coil.</title>
        <authorList>
            <person name="Yamashiro T."/>
            <person name="Shiraishi A."/>
            <person name="Satake H."/>
            <person name="Nakayama K."/>
        </authorList>
    </citation>
    <scope>NUCLEOTIDE SEQUENCE</scope>
</reference>
<evidence type="ECO:0000256" key="1">
    <source>
        <dbReference type="SAM" id="MobiDB-lite"/>
    </source>
</evidence>
<protein>
    <submittedName>
        <fullName evidence="2">Uncharacterized protein</fullName>
    </submittedName>
</protein>